<dbReference type="PANTHER" id="PTHR43398:SF1">
    <property type="entry name" value="DOLICHOL-PHOSPHATE MANNOSYLTRANSFERASE SUBUNIT 1"/>
    <property type="match status" value="1"/>
</dbReference>
<sequence>MLLGPFLNFSSDRGSSKRAGVLPKGQGLFEKGRGICEKSRGTSERGCVLKPSRDLPPIFSAIAAIGHPDIEPSQESPALDFTNVDITAEAAPSTILDSTRDSMRFRPAKVLMALPAYNEQESLPELLERIGEAFADSRLDYEVVIVDDGSRDDTAKIATQMSRQMPIHLVRHTVNQGLGITIRDALREAADRAGERDIIVTMDADNTHPPGLINRMVQSVHEGCDCVIASRFQPGSRVVGVPVERYFLSYGARALFTLLFPTRGVRDYTSGYRAYRASVIRNGFDRYGDNFVGETGFSCMADILLKLRKMGCVFGESPLRLRYDQKGGDSKMQVFRTIWLTLKMLGRHRVKGL</sequence>
<dbReference type="InterPro" id="IPR001173">
    <property type="entry name" value="Glyco_trans_2-like"/>
</dbReference>
<comment type="similarity">
    <text evidence="1">Belongs to the glycosyltransferase 2 family.</text>
</comment>
<dbReference type="Proteomes" id="UP001158067">
    <property type="component" value="Unassembled WGS sequence"/>
</dbReference>
<dbReference type="Pfam" id="PF00535">
    <property type="entry name" value="Glycos_transf_2"/>
    <property type="match status" value="1"/>
</dbReference>
<feature type="domain" description="Glycosyltransferase 2-like" evidence="4">
    <location>
        <begin position="114"/>
        <end position="281"/>
    </location>
</feature>
<name>A0ABY1QK99_9BACT</name>
<keyword evidence="6" id="KW-1185">Reference proteome</keyword>
<comment type="caution">
    <text evidence="5">The sequence shown here is derived from an EMBL/GenBank/DDBJ whole genome shotgun (WGS) entry which is preliminary data.</text>
</comment>
<dbReference type="InterPro" id="IPR039528">
    <property type="entry name" value="DPM1-like"/>
</dbReference>
<evidence type="ECO:0000256" key="1">
    <source>
        <dbReference type="ARBA" id="ARBA00006739"/>
    </source>
</evidence>
<keyword evidence="2 5" id="KW-0328">Glycosyltransferase</keyword>
<evidence type="ECO:0000313" key="5">
    <source>
        <dbReference type="EMBL" id="SMP73197.1"/>
    </source>
</evidence>
<evidence type="ECO:0000259" key="4">
    <source>
        <dbReference type="Pfam" id="PF00535"/>
    </source>
</evidence>
<evidence type="ECO:0000313" key="6">
    <source>
        <dbReference type="Proteomes" id="UP001158067"/>
    </source>
</evidence>
<protein>
    <submittedName>
        <fullName evidence="5">Dolichol-phosphate mannosyltransferase</fullName>
    </submittedName>
</protein>
<dbReference type="Gene3D" id="3.90.550.10">
    <property type="entry name" value="Spore Coat Polysaccharide Biosynthesis Protein SpsA, Chain A"/>
    <property type="match status" value="1"/>
</dbReference>
<dbReference type="GO" id="GO:0016757">
    <property type="term" value="F:glycosyltransferase activity"/>
    <property type="evidence" value="ECO:0007669"/>
    <property type="project" value="UniProtKB-KW"/>
</dbReference>
<accession>A0ABY1QK99</accession>
<evidence type="ECO:0000256" key="2">
    <source>
        <dbReference type="ARBA" id="ARBA00022676"/>
    </source>
</evidence>
<dbReference type="EMBL" id="FXUG01000016">
    <property type="protein sequence ID" value="SMP73197.1"/>
    <property type="molecule type" value="Genomic_DNA"/>
</dbReference>
<organism evidence="5 6">
    <name type="scientific">Neorhodopirellula lusitana</name>
    <dbReference type="NCBI Taxonomy" id="445327"/>
    <lineage>
        <taxon>Bacteria</taxon>
        <taxon>Pseudomonadati</taxon>
        <taxon>Planctomycetota</taxon>
        <taxon>Planctomycetia</taxon>
        <taxon>Pirellulales</taxon>
        <taxon>Pirellulaceae</taxon>
        <taxon>Neorhodopirellula</taxon>
    </lineage>
</organism>
<proteinExistence type="inferred from homology"/>
<dbReference type="SUPFAM" id="SSF53448">
    <property type="entry name" value="Nucleotide-diphospho-sugar transferases"/>
    <property type="match status" value="1"/>
</dbReference>
<keyword evidence="3" id="KW-0808">Transferase</keyword>
<dbReference type="InterPro" id="IPR029044">
    <property type="entry name" value="Nucleotide-diphossugar_trans"/>
</dbReference>
<reference evidence="5 6" key="1">
    <citation type="submission" date="2017-05" db="EMBL/GenBank/DDBJ databases">
        <authorList>
            <person name="Varghese N."/>
            <person name="Submissions S."/>
        </authorList>
    </citation>
    <scope>NUCLEOTIDE SEQUENCE [LARGE SCALE GENOMIC DNA]</scope>
    <source>
        <strain evidence="5 6">DSM 25457</strain>
    </source>
</reference>
<evidence type="ECO:0000256" key="3">
    <source>
        <dbReference type="ARBA" id="ARBA00022679"/>
    </source>
</evidence>
<gene>
    <name evidence="5" type="ORF">SAMN06265222_11650</name>
</gene>
<dbReference type="PANTHER" id="PTHR43398">
    <property type="entry name" value="DOLICHOL-PHOSPHATE MANNOSYLTRANSFERASE SUBUNIT 1"/>
    <property type="match status" value="1"/>
</dbReference>